<comment type="caution">
    <text evidence="2">The sequence shown here is derived from an EMBL/GenBank/DDBJ whole genome shotgun (WGS) entry which is preliminary data.</text>
</comment>
<reference evidence="2 3" key="1">
    <citation type="submission" date="2018-12" db="EMBL/GenBank/DDBJ databases">
        <title>Draft genome sequence of Xylaria grammica IHI A82.</title>
        <authorList>
            <person name="Buettner E."/>
            <person name="Kellner H."/>
        </authorList>
    </citation>
    <scope>NUCLEOTIDE SEQUENCE [LARGE SCALE GENOMIC DNA]</scope>
    <source>
        <strain evidence="2 3">IHI A82</strain>
    </source>
</reference>
<proteinExistence type="predicted"/>
<dbReference type="EMBL" id="RYZI01000003">
    <property type="protein sequence ID" value="RWA14825.1"/>
    <property type="molecule type" value="Genomic_DNA"/>
</dbReference>
<evidence type="ECO:0000313" key="2">
    <source>
        <dbReference type="EMBL" id="RWA14825.1"/>
    </source>
</evidence>
<evidence type="ECO:0000313" key="3">
    <source>
        <dbReference type="Proteomes" id="UP000286045"/>
    </source>
</evidence>
<gene>
    <name evidence="2" type="ORF">EKO27_g263</name>
</gene>
<evidence type="ECO:0000256" key="1">
    <source>
        <dbReference type="SAM" id="MobiDB-lite"/>
    </source>
</evidence>
<organism evidence="2 3">
    <name type="scientific">Xylaria grammica</name>
    <dbReference type="NCBI Taxonomy" id="363999"/>
    <lineage>
        <taxon>Eukaryota</taxon>
        <taxon>Fungi</taxon>
        <taxon>Dikarya</taxon>
        <taxon>Ascomycota</taxon>
        <taxon>Pezizomycotina</taxon>
        <taxon>Sordariomycetes</taxon>
        <taxon>Xylariomycetidae</taxon>
        <taxon>Xylariales</taxon>
        <taxon>Xylariaceae</taxon>
        <taxon>Xylaria</taxon>
    </lineage>
</organism>
<protein>
    <submittedName>
        <fullName evidence="2">Uncharacterized protein</fullName>
    </submittedName>
</protein>
<dbReference type="AlphaFoldDB" id="A0A439DK82"/>
<name>A0A439DK82_9PEZI</name>
<keyword evidence="3" id="KW-1185">Reference proteome</keyword>
<sequence>MPYQPNTPLLNSIPRAAALARKTRFSTPSYRGLASAATPSTPGPNPGFLRRLASTPRGRASLAAAAVVGCVVDYELWTLYGAKYFGGKGEGVTASP</sequence>
<dbReference type="Proteomes" id="UP000286045">
    <property type="component" value="Unassembled WGS sequence"/>
</dbReference>
<accession>A0A439DK82</accession>
<feature type="region of interest" description="Disordered" evidence="1">
    <location>
        <begin position="30"/>
        <end position="52"/>
    </location>
</feature>